<dbReference type="AlphaFoldDB" id="A0A2V3J4S8"/>
<name>A0A2V3J4S8_9FLOR</name>
<organism evidence="2 3">
    <name type="scientific">Gracilariopsis chorda</name>
    <dbReference type="NCBI Taxonomy" id="448386"/>
    <lineage>
        <taxon>Eukaryota</taxon>
        <taxon>Rhodophyta</taxon>
        <taxon>Florideophyceae</taxon>
        <taxon>Rhodymeniophycidae</taxon>
        <taxon>Gracilariales</taxon>
        <taxon>Gracilariaceae</taxon>
        <taxon>Gracilariopsis</taxon>
    </lineage>
</organism>
<comment type="caution">
    <text evidence="2">The sequence shown here is derived from an EMBL/GenBank/DDBJ whole genome shotgun (WGS) entry which is preliminary data.</text>
</comment>
<keyword evidence="3" id="KW-1185">Reference proteome</keyword>
<feature type="compositionally biased region" description="Polar residues" evidence="1">
    <location>
        <begin position="65"/>
        <end position="74"/>
    </location>
</feature>
<sequence>MEDDHEVLDADKTMVGKEAINDDLDVTGSIEESHIVAVSAPADVTVLVAITNHPEGAPIVDGGASTDSESAVIR</sequence>
<reference evidence="2 3" key="1">
    <citation type="journal article" date="2018" name="Mol. Biol. Evol.">
        <title>Analysis of the draft genome of the red seaweed Gracilariopsis chorda provides insights into genome size evolution in Rhodophyta.</title>
        <authorList>
            <person name="Lee J."/>
            <person name="Yang E.C."/>
            <person name="Graf L."/>
            <person name="Yang J.H."/>
            <person name="Qiu H."/>
            <person name="Zel Zion U."/>
            <person name="Chan C.X."/>
            <person name="Stephens T.G."/>
            <person name="Weber A.P.M."/>
            <person name="Boo G.H."/>
            <person name="Boo S.M."/>
            <person name="Kim K.M."/>
            <person name="Shin Y."/>
            <person name="Jung M."/>
            <person name="Lee S.J."/>
            <person name="Yim H.S."/>
            <person name="Lee J.H."/>
            <person name="Bhattacharya D."/>
            <person name="Yoon H.S."/>
        </authorList>
    </citation>
    <scope>NUCLEOTIDE SEQUENCE [LARGE SCALE GENOMIC DNA]</scope>
    <source>
        <strain evidence="2 3">SKKU-2015</strain>
        <tissue evidence="2">Whole body</tissue>
    </source>
</reference>
<dbReference type="Proteomes" id="UP000247409">
    <property type="component" value="Unassembled WGS sequence"/>
</dbReference>
<evidence type="ECO:0000313" key="2">
    <source>
        <dbReference type="EMBL" id="PXF49395.1"/>
    </source>
</evidence>
<proteinExistence type="predicted"/>
<dbReference type="EMBL" id="NBIV01000005">
    <property type="protein sequence ID" value="PXF49395.1"/>
    <property type="molecule type" value="Genomic_DNA"/>
</dbReference>
<accession>A0A2V3J4S8</accession>
<protein>
    <submittedName>
        <fullName evidence="2">Uncharacterized protein</fullName>
    </submittedName>
</protein>
<evidence type="ECO:0000313" key="3">
    <source>
        <dbReference type="Proteomes" id="UP000247409"/>
    </source>
</evidence>
<gene>
    <name evidence="2" type="ORF">BWQ96_00711</name>
</gene>
<evidence type="ECO:0000256" key="1">
    <source>
        <dbReference type="SAM" id="MobiDB-lite"/>
    </source>
</evidence>
<feature type="region of interest" description="Disordered" evidence="1">
    <location>
        <begin position="55"/>
        <end position="74"/>
    </location>
</feature>